<protein>
    <submittedName>
        <fullName evidence="2">Uncharacterized protein</fullName>
    </submittedName>
</protein>
<reference evidence="3" key="1">
    <citation type="submission" date="2011-04" db="EMBL/GenBank/DDBJ databases">
        <title>The complete genome of Spirochaeta coccoides DSM 17374.</title>
        <authorList>
            <person name="Lucas S."/>
            <person name="Copeland A."/>
            <person name="Lapidus A."/>
            <person name="Bruce D."/>
            <person name="Goodwin L."/>
            <person name="Pitluck S."/>
            <person name="Peters L."/>
            <person name="Kyrpides N."/>
            <person name="Mavromatis K."/>
            <person name="Pagani I."/>
            <person name="Ivanova N."/>
            <person name="Ovchinnikova G."/>
            <person name="Lu M."/>
            <person name="Detter J.C."/>
            <person name="Tapia R."/>
            <person name="Han C."/>
            <person name="Land M."/>
            <person name="Hauser L."/>
            <person name="Markowitz V."/>
            <person name="Cheng J.-F."/>
            <person name="Hugenholtz P."/>
            <person name="Woyke T."/>
            <person name="Wu D."/>
            <person name="Spring S."/>
            <person name="Schroeder M."/>
            <person name="Brambilla E."/>
            <person name="Klenk H.-P."/>
            <person name="Eisen J.A."/>
        </authorList>
    </citation>
    <scope>NUCLEOTIDE SEQUENCE [LARGE SCALE GENOMIC DNA]</scope>
    <source>
        <strain evidence="3">ATCC BAA-1237 / DSM 17374 / SPN1</strain>
    </source>
</reference>
<dbReference type="Proteomes" id="UP000007939">
    <property type="component" value="Chromosome"/>
</dbReference>
<dbReference type="KEGG" id="scc:Spico_1787"/>
<sequence length="65" mass="7983">MISLDSFFSYMYFRVQKENDSSFKSLQDWKLQNRVFSNLLLFPLRFNLLFLRGFFYKNTKTSYNS</sequence>
<feature type="transmembrane region" description="Helical" evidence="1">
    <location>
        <begin position="35"/>
        <end position="55"/>
    </location>
</feature>
<keyword evidence="1" id="KW-0812">Transmembrane</keyword>
<reference evidence="2 3" key="2">
    <citation type="journal article" date="2012" name="Stand. Genomic Sci.">
        <title>Complete genome sequence of the termite hindgut bacterium Spirochaeta coccoides type strain (SPN1(T)), reclassification in the genus Sphaerochaeta as Sphaerochaeta coccoides comb. nov. and emendations of the family Spirochaetaceae and the genus Sphaerochaeta.</title>
        <authorList>
            <person name="Abt B."/>
            <person name="Han C."/>
            <person name="Scheuner C."/>
            <person name="Lu M."/>
            <person name="Lapidus A."/>
            <person name="Nolan M."/>
            <person name="Lucas S."/>
            <person name="Hammon N."/>
            <person name="Deshpande S."/>
            <person name="Cheng J.F."/>
            <person name="Tapia R."/>
            <person name="Goodwin L.A."/>
            <person name="Pitluck S."/>
            <person name="Liolios K."/>
            <person name="Pagani I."/>
            <person name="Ivanova N."/>
            <person name="Mavromatis K."/>
            <person name="Mikhailova N."/>
            <person name="Huntemann M."/>
            <person name="Pati A."/>
            <person name="Chen A."/>
            <person name="Palaniappan K."/>
            <person name="Land M."/>
            <person name="Hauser L."/>
            <person name="Brambilla E.M."/>
            <person name="Rohde M."/>
            <person name="Spring S."/>
            <person name="Gronow S."/>
            <person name="Goker M."/>
            <person name="Woyke T."/>
            <person name="Bristow J."/>
            <person name="Eisen J.A."/>
            <person name="Markowitz V."/>
            <person name="Hugenholtz P."/>
            <person name="Kyrpides N.C."/>
            <person name="Klenk H.P."/>
            <person name="Detter J.C."/>
        </authorList>
    </citation>
    <scope>NUCLEOTIDE SEQUENCE [LARGE SCALE GENOMIC DNA]</scope>
    <source>
        <strain evidence="3">ATCC BAA-1237 / DSM 17374 / SPN1</strain>
    </source>
</reference>
<keyword evidence="1" id="KW-1133">Transmembrane helix</keyword>
<gene>
    <name evidence="2" type="ordered locus">Spico_1787</name>
</gene>
<accession>F4GLU4</accession>
<keyword evidence="1" id="KW-0472">Membrane</keyword>
<dbReference type="STRING" id="760011.Spico_1787"/>
<evidence type="ECO:0000256" key="1">
    <source>
        <dbReference type="SAM" id="Phobius"/>
    </source>
</evidence>
<organism evidence="2 3">
    <name type="scientific">Parasphaerochaeta coccoides (strain ATCC BAA-1237 / DSM 17374 / SPN1)</name>
    <name type="common">Sphaerochaeta coccoides</name>
    <dbReference type="NCBI Taxonomy" id="760011"/>
    <lineage>
        <taxon>Bacteria</taxon>
        <taxon>Pseudomonadati</taxon>
        <taxon>Spirochaetota</taxon>
        <taxon>Spirochaetia</taxon>
        <taxon>Spirochaetales</taxon>
        <taxon>Sphaerochaetaceae</taxon>
        <taxon>Parasphaerochaeta</taxon>
    </lineage>
</organism>
<dbReference type="HOGENOM" id="CLU_2847534_0_0_12"/>
<keyword evidence="3" id="KW-1185">Reference proteome</keyword>
<name>F4GLU4_PARC1</name>
<proteinExistence type="predicted"/>
<evidence type="ECO:0000313" key="2">
    <source>
        <dbReference type="EMBL" id="AEC02985.1"/>
    </source>
</evidence>
<dbReference type="AlphaFoldDB" id="F4GLU4"/>
<dbReference type="EMBL" id="CP002659">
    <property type="protein sequence ID" value="AEC02985.1"/>
    <property type="molecule type" value="Genomic_DNA"/>
</dbReference>
<evidence type="ECO:0000313" key="3">
    <source>
        <dbReference type="Proteomes" id="UP000007939"/>
    </source>
</evidence>